<dbReference type="InterPro" id="IPR029021">
    <property type="entry name" value="Prot-tyrosine_phosphatase-like"/>
</dbReference>
<name>A0A2A7S381_BURGA</name>
<dbReference type="EMBL" id="PDDY01000004">
    <property type="protein sequence ID" value="PEH37755.1"/>
    <property type="molecule type" value="Genomic_DNA"/>
</dbReference>
<protein>
    <submittedName>
        <fullName evidence="1">Uncharacterized protein</fullName>
    </submittedName>
</protein>
<dbReference type="AlphaFoldDB" id="A0A2A7S381"/>
<dbReference type="Gene3D" id="3.90.190.10">
    <property type="entry name" value="Protein tyrosine phosphatase superfamily"/>
    <property type="match status" value="1"/>
</dbReference>
<reference evidence="2" key="1">
    <citation type="submission" date="2017-09" db="EMBL/GenBank/DDBJ databases">
        <title>FDA dAtabase for Regulatory Grade micrObial Sequences (FDA-ARGOS): Supporting development and validation of Infectious Disease Dx tests.</title>
        <authorList>
            <person name="Minogue T."/>
            <person name="Wolcott M."/>
            <person name="Wasieloski L."/>
            <person name="Aguilar W."/>
            <person name="Moore D."/>
            <person name="Tallon L."/>
            <person name="Sadzewicz L."/>
            <person name="Ott S."/>
            <person name="Zhao X."/>
            <person name="Nagaraj S."/>
            <person name="Vavikolanu K."/>
            <person name="Aluvathingal J."/>
            <person name="Nadendla S."/>
            <person name="Sichtig H."/>
        </authorList>
    </citation>
    <scope>NUCLEOTIDE SEQUENCE [LARGE SCALE GENOMIC DNA]</scope>
    <source>
        <strain evidence="2">FDAARGOS_390</strain>
    </source>
</reference>
<organism evidence="1 2">
    <name type="scientific">Burkholderia gladioli</name>
    <name type="common">Pseudomonas marginata</name>
    <name type="synonym">Phytomonas marginata</name>
    <dbReference type="NCBI Taxonomy" id="28095"/>
    <lineage>
        <taxon>Bacteria</taxon>
        <taxon>Pseudomonadati</taxon>
        <taxon>Pseudomonadota</taxon>
        <taxon>Betaproteobacteria</taxon>
        <taxon>Burkholderiales</taxon>
        <taxon>Burkholderiaceae</taxon>
        <taxon>Burkholderia</taxon>
    </lineage>
</organism>
<sequence>MRRRQRPFPRLCRTIMKAIRMSAAYYVAPQISETDIREIAASGVRAIVCNPPDGESRFQPIGKN</sequence>
<comment type="caution">
    <text evidence="1">The sequence shown here is derived from an EMBL/GenBank/DDBJ whole genome shotgun (WGS) entry which is preliminary data.</text>
</comment>
<dbReference type="OrthoDB" id="9802771at2"/>
<accession>A0A2A7S381</accession>
<dbReference type="Proteomes" id="UP000220629">
    <property type="component" value="Unassembled WGS sequence"/>
</dbReference>
<gene>
    <name evidence="1" type="ORF">CRM94_25020</name>
</gene>
<proteinExistence type="predicted"/>
<evidence type="ECO:0000313" key="2">
    <source>
        <dbReference type="Proteomes" id="UP000220629"/>
    </source>
</evidence>
<evidence type="ECO:0000313" key="1">
    <source>
        <dbReference type="EMBL" id="PEH37755.1"/>
    </source>
</evidence>